<proteinExistence type="predicted"/>
<evidence type="ECO:0000256" key="1">
    <source>
        <dbReference type="SAM" id="MobiDB-lite"/>
    </source>
</evidence>
<dbReference type="EMBL" id="CABITT030000006">
    <property type="protein sequence ID" value="VVB07901.1"/>
    <property type="molecule type" value="Genomic_DNA"/>
</dbReference>
<sequence>MPEEDETEAASIVQFLKTRHYNVLVVVGDEDDKCAYPSDVPLWRWKSLLEGGGPVSSVTRSEEEDDGSDTSDDGKGTSPRKRYRILDYLSRNYGGGEVVGHEPIGSD</sequence>
<evidence type="ECO:0000313" key="2">
    <source>
        <dbReference type="EMBL" id="VVB07901.1"/>
    </source>
</evidence>
<comment type="caution">
    <text evidence="2">The sequence shown here is derived from an EMBL/GenBank/DDBJ whole genome shotgun (WGS) entry which is preliminary data.</text>
</comment>
<dbReference type="OrthoDB" id="1078335at2759"/>
<gene>
    <name evidence="2" type="ORF">ANE_LOCUS18345</name>
</gene>
<feature type="compositionally biased region" description="Acidic residues" evidence="1">
    <location>
        <begin position="62"/>
        <end position="71"/>
    </location>
</feature>
<keyword evidence="3" id="KW-1185">Reference proteome</keyword>
<organism evidence="2 3">
    <name type="scientific">Arabis nemorensis</name>
    <dbReference type="NCBI Taxonomy" id="586526"/>
    <lineage>
        <taxon>Eukaryota</taxon>
        <taxon>Viridiplantae</taxon>
        <taxon>Streptophyta</taxon>
        <taxon>Embryophyta</taxon>
        <taxon>Tracheophyta</taxon>
        <taxon>Spermatophyta</taxon>
        <taxon>Magnoliopsida</taxon>
        <taxon>eudicotyledons</taxon>
        <taxon>Gunneridae</taxon>
        <taxon>Pentapetalae</taxon>
        <taxon>rosids</taxon>
        <taxon>malvids</taxon>
        <taxon>Brassicales</taxon>
        <taxon>Brassicaceae</taxon>
        <taxon>Arabideae</taxon>
        <taxon>Arabis</taxon>
    </lineage>
</organism>
<accession>A0A565C2N9</accession>
<protein>
    <recommendedName>
        <fullName evidence="4">NYN domain-containing protein</fullName>
    </recommendedName>
</protein>
<evidence type="ECO:0008006" key="4">
    <source>
        <dbReference type="Google" id="ProtNLM"/>
    </source>
</evidence>
<name>A0A565C2N9_9BRAS</name>
<evidence type="ECO:0000313" key="3">
    <source>
        <dbReference type="Proteomes" id="UP000489600"/>
    </source>
</evidence>
<dbReference type="Proteomes" id="UP000489600">
    <property type="component" value="Unassembled WGS sequence"/>
</dbReference>
<dbReference type="AlphaFoldDB" id="A0A565C2N9"/>
<reference evidence="2" key="1">
    <citation type="submission" date="2019-07" db="EMBL/GenBank/DDBJ databases">
        <authorList>
            <person name="Dittberner H."/>
        </authorList>
    </citation>
    <scope>NUCLEOTIDE SEQUENCE [LARGE SCALE GENOMIC DNA]</scope>
</reference>
<feature type="region of interest" description="Disordered" evidence="1">
    <location>
        <begin position="50"/>
        <end position="81"/>
    </location>
</feature>